<evidence type="ECO:0000313" key="2">
    <source>
        <dbReference type="EMBL" id="CAG8825751.1"/>
    </source>
</evidence>
<evidence type="ECO:0000313" key="3">
    <source>
        <dbReference type="Proteomes" id="UP000789901"/>
    </source>
</evidence>
<gene>
    <name evidence="2" type="ORF">GMARGA_LOCUS28927</name>
</gene>
<reference evidence="2 3" key="1">
    <citation type="submission" date="2021-06" db="EMBL/GenBank/DDBJ databases">
        <authorList>
            <person name="Kallberg Y."/>
            <person name="Tangrot J."/>
            <person name="Rosling A."/>
        </authorList>
    </citation>
    <scope>NUCLEOTIDE SEQUENCE [LARGE SCALE GENOMIC DNA]</scope>
    <source>
        <strain evidence="2 3">120-4 pot B 10/14</strain>
    </source>
</reference>
<accession>A0ABN7WBC4</accession>
<organism evidence="2 3">
    <name type="scientific">Gigaspora margarita</name>
    <dbReference type="NCBI Taxonomy" id="4874"/>
    <lineage>
        <taxon>Eukaryota</taxon>
        <taxon>Fungi</taxon>
        <taxon>Fungi incertae sedis</taxon>
        <taxon>Mucoromycota</taxon>
        <taxon>Glomeromycotina</taxon>
        <taxon>Glomeromycetes</taxon>
        <taxon>Diversisporales</taxon>
        <taxon>Gigasporaceae</taxon>
        <taxon>Gigaspora</taxon>
    </lineage>
</organism>
<dbReference type="EMBL" id="CAJVQB010037956">
    <property type="protein sequence ID" value="CAG8825751.1"/>
    <property type="molecule type" value="Genomic_DNA"/>
</dbReference>
<name>A0ABN7WBC4_GIGMA</name>
<evidence type="ECO:0000256" key="1">
    <source>
        <dbReference type="SAM" id="MobiDB-lite"/>
    </source>
</evidence>
<dbReference type="Proteomes" id="UP000789901">
    <property type="component" value="Unassembled WGS sequence"/>
</dbReference>
<comment type="caution">
    <text evidence="2">The sequence shown here is derived from an EMBL/GenBank/DDBJ whole genome shotgun (WGS) entry which is preliminary data.</text>
</comment>
<proteinExistence type="predicted"/>
<keyword evidence="3" id="KW-1185">Reference proteome</keyword>
<feature type="compositionally biased region" description="Polar residues" evidence="1">
    <location>
        <begin position="79"/>
        <end position="98"/>
    </location>
</feature>
<feature type="region of interest" description="Disordered" evidence="1">
    <location>
        <begin position="79"/>
        <end position="108"/>
    </location>
</feature>
<feature type="compositionally biased region" description="Basic residues" evidence="1">
    <location>
        <begin position="99"/>
        <end position="108"/>
    </location>
</feature>
<protein>
    <submittedName>
        <fullName evidence="2">40007_t:CDS:1</fullName>
    </submittedName>
</protein>
<sequence>MEFLLKVKDLFKQDFQVSSQIDVAMTKTFEYRTTDYGTEEIQNKLIQESLSKEITKKSIINLQQLSIVTPIEETKDIQETSNQTEIKFTSSSSSANQTNKRKKQDSEV</sequence>